<evidence type="ECO:0000256" key="1">
    <source>
        <dbReference type="ARBA" id="ARBA00022468"/>
    </source>
</evidence>
<dbReference type="Proteomes" id="UP000006769">
    <property type="component" value="Unassembled WGS sequence"/>
</dbReference>
<dbReference type="PANTHER" id="PTHR10194">
    <property type="entry name" value="RAS GTPASE-ACTIVATING PROTEINS"/>
    <property type="match status" value="1"/>
</dbReference>
<dbReference type="CDD" id="cd04519">
    <property type="entry name" value="RasGAP"/>
    <property type="match status" value="1"/>
</dbReference>
<evidence type="ECO:0000313" key="5">
    <source>
        <dbReference type="EMBL" id="EKE37045.1"/>
    </source>
</evidence>
<proteinExistence type="predicted"/>
<protein>
    <submittedName>
        <fullName evidence="5">GTPase-activator protein for Ras family GTPase</fullName>
    </submittedName>
</protein>
<gene>
    <name evidence="5" type="ORF">ENU1_211080</name>
</gene>
<reference evidence="5 6" key="1">
    <citation type="submission" date="2011-11" db="EMBL/GenBank/DDBJ databases">
        <authorList>
            <person name="Hannick L."/>
            <person name="Karamycheva S."/>
            <person name="Lorenzi H."/>
            <person name="Caler E."/>
        </authorList>
    </citation>
    <scope>NUCLEOTIDE SEQUENCE [LARGE SCALE GENOMIC DNA]</scope>
    <source>
        <strain evidence="5 6">P19</strain>
    </source>
</reference>
<dbReference type="InterPro" id="IPR008936">
    <property type="entry name" value="Rho_GTPase_activation_prot"/>
</dbReference>
<dbReference type="PANTHER" id="PTHR10194:SF151">
    <property type="entry name" value="NEUROFIBROMIN-A"/>
    <property type="match status" value="1"/>
</dbReference>
<evidence type="ECO:0000259" key="4">
    <source>
        <dbReference type="PROSITE" id="PS50018"/>
    </source>
</evidence>
<dbReference type="GeneID" id="20076791"/>
<dbReference type="OMA" id="FTQINDY"/>
<evidence type="ECO:0000313" key="6">
    <source>
        <dbReference type="Proteomes" id="UP000006769"/>
    </source>
</evidence>
<dbReference type="RefSeq" id="XP_008860611.1">
    <property type="nucleotide sequence ID" value="XM_008862389.1"/>
</dbReference>
<dbReference type="SUPFAM" id="SSF48350">
    <property type="entry name" value="GTPase activation domain, GAP"/>
    <property type="match status" value="1"/>
</dbReference>
<keyword evidence="3" id="KW-1133">Transmembrane helix</keyword>
<dbReference type="VEuPathDB" id="AmoebaDB:ENU1_211080"/>
<accession>K2HMK1</accession>
<dbReference type="EMBL" id="JH930177">
    <property type="protein sequence ID" value="EKE37045.1"/>
    <property type="molecule type" value="Genomic_DNA"/>
</dbReference>
<dbReference type="InterPro" id="IPR001936">
    <property type="entry name" value="RasGAP_dom"/>
</dbReference>
<name>K2HMK1_ENTNP</name>
<feature type="coiled-coil region" evidence="2">
    <location>
        <begin position="415"/>
        <end position="442"/>
    </location>
</feature>
<organism evidence="5 6">
    <name type="scientific">Entamoeba nuttalli (strain P19)</name>
    <name type="common">Amoeba</name>
    <dbReference type="NCBI Taxonomy" id="1076696"/>
    <lineage>
        <taxon>Eukaryota</taxon>
        <taxon>Amoebozoa</taxon>
        <taxon>Evosea</taxon>
        <taxon>Archamoebae</taxon>
        <taxon>Mastigamoebida</taxon>
        <taxon>Entamoebidae</taxon>
        <taxon>Entamoeba</taxon>
    </lineage>
</organism>
<dbReference type="GO" id="GO:0005096">
    <property type="term" value="F:GTPase activator activity"/>
    <property type="evidence" value="ECO:0007669"/>
    <property type="project" value="UniProtKB-KW"/>
</dbReference>
<evidence type="ECO:0000256" key="3">
    <source>
        <dbReference type="SAM" id="Phobius"/>
    </source>
</evidence>
<keyword evidence="3" id="KW-0472">Membrane</keyword>
<dbReference type="InterPro" id="IPR039360">
    <property type="entry name" value="Ras_GTPase"/>
</dbReference>
<sequence>MSDVFLPQVSKRDKRKNSIYSLNEQLLSDTSKTPDPYSTTPSQGTFRYSSTDILNFSVLPDDSNTVFTSSYRGNSKKSQEEEMRKFLFNFPSLLLNSYCNAVCVFLILFKTFNLTEIKLIKNDGNPYHIKVLLEFYSSRGKLIDLLTNLAYDEIDSCNINNQIFRGNTLFTKIYAEYLRRYCSEFLASSTLQFIELLKSNKRYLDGFSLPKESEEYRSCFREGMRHYVKLVEQSKKLFPAHLREIIKNIFFKIKSNRGEQQAIRTISTLLYLRYLFIPFATYPSLLVEIQKVVNETTKRDHLILYSPVPREKQFCSEFIHFIERTLVSVITGPTSFSTSIRGISALNQEKSLVSLVSVIRQEMRVISKFYPNDFDEVFQVVKGKTNTNASCSVCYITDEFTGWMTEREKALVKENSEIIKQIQIIQKQNEKLRSQILSLKEKFI</sequence>
<dbReference type="PROSITE" id="PS50018">
    <property type="entry name" value="RAS_GTPASE_ACTIV_2"/>
    <property type="match status" value="1"/>
</dbReference>
<evidence type="ECO:0000256" key="2">
    <source>
        <dbReference type="SAM" id="Coils"/>
    </source>
</evidence>
<keyword evidence="1" id="KW-0343">GTPase activation</keyword>
<keyword evidence="3" id="KW-0812">Transmembrane</keyword>
<dbReference type="AlphaFoldDB" id="K2HMK1"/>
<keyword evidence="2" id="KW-0175">Coiled coil</keyword>
<dbReference type="OrthoDB" id="28632at2759"/>
<feature type="domain" description="Ras-GAP" evidence="4">
    <location>
        <begin position="124"/>
        <end position="275"/>
    </location>
</feature>
<dbReference type="Gene3D" id="1.10.506.10">
    <property type="entry name" value="GTPase Activation - p120gap, domain 1"/>
    <property type="match status" value="1"/>
</dbReference>
<feature type="transmembrane region" description="Helical" evidence="3">
    <location>
        <begin position="86"/>
        <end position="109"/>
    </location>
</feature>